<dbReference type="EC" id="3.2.1.14" evidence="4"/>
<feature type="domain" description="Pesticidal crystal protein Cry22Aa Ig-like" evidence="3">
    <location>
        <begin position="283"/>
        <end position="352"/>
    </location>
</feature>
<evidence type="ECO:0000256" key="2">
    <source>
        <dbReference type="SAM" id="SignalP"/>
    </source>
</evidence>
<accession>F7PX01</accession>
<dbReference type="Gene3D" id="2.60.40.10">
    <property type="entry name" value="Immunoglobulins"/>
    <property type="match status" value="3"/>
</dbReference>
<keyword evidence="1" id="KW-0812">Transmembrane</keyword>
<dbReference type="OrthoDB" id="383862at2"/>
<keyword evidence="4" id="KW-0326">Glycosidase</keyword>
<proteinExistence type="predicted"/>
<dbReference type="Pfam" id="PF16403">
    <property type="entry name" value="Bact_surface_Ig-like"/>
    <property type="match status" value="1"/>
</dbReference>
<dbReference type="GO" id="GO:0008843">
    <property type="term" value="F:endochitinase activity"/>
    <property type="evidence" value="ECO:0007669"/>
    <property type="project" value="UniProtKB-EC"/>
</dbReference>
<dbReference type="AlphaFoldDB" id="F7PX01"/>
<feature type="signal peptide" evidence="2">
    <location>
        <begin position="1"/>
        <end position="24"/>
    </location>
</feature>
<reference evidence="4 5" key="2">
    <citation type="journal article" date="2013" name="PLoS ONE">
        <title>INDIGO - INtegrated Data Warehouse of MIcrobial GenOmes with Examples from the Red Sea Extremophiles.</title>
        <authorList>
            <person name="Alam I."/>
            <person name="Antunes A."/>
            <person name="Kamau A.A."/>
            <person name="Ba Alawi W."/>
            <person name="Kalkatawi M."/>
            <person name="Stingl U."/>
            <person name="Bajic V.B."/>
        </authorList>
    </citation>
    <scope>NUCLEOTIDE SEQUENCE [LARGE SCALE GENOMIC DNA]</scope>
    <source>
        <strain evidence="4 5">SSD-17B</strain>
    </source>
</reference>
<evidence type="ECO:0000313" key="5">
    <source>
        <dbReference type="Proteomes" id="UP000005707"/>
    </source>
</evidence>
<evidence type="ECO:0000313" key="4">
    <source>
        <dbReference type="EMBL" id="ERJ12760.1"/>
    </source>
</evidence>
<evidence type="ECO:0000259" key="3">
    <source>
        <dbReference type="Pfam" id="PF16403"/>
    </source>
</evidence>
<organism evidence="4 5">
    <name type="scientific">Haloplasma contractile SSD-17B</name>
    <dbReference type="NCBI Taxonomy" id="1033810"/>
    <lineage>
        <taxon>Bacteria</taxon>
        <taxon>Bacillati</taxon>
        <taxon>Mycoplasmatota</taxon>
        <taxon>Mollicutes</taxon>
        <taxon>Haloplasmatales</taxon>
        <taxon>Haloplasmataceae</taxon>
        <taxon>Haloplasma</taxon>
    </lineage>
</organism>
<dbReference type="EMBL" id="AFNU02000003">
    <property type="protein sequence ID" value="ERJ12760.1"/>
    <property type="molecule type" value="Genomic_DNA"/>
</dbReference>
<gene>
    <name evidence="4" type="ORF">HLPCO_001100</name>
</gene>
<evidence type="ECO:0000256" key="1">
    <source>
        <dbReference type="SAM" id="Phobius"/>
    </source>
</evidence>
<keyword evidence="1" id="KW-0472">Membrane</keyword>
<dbReference type="STRING" id="1033810.HLPCO_001100"/>
<sequence>MKKLMSIMLLAVLLFSSLITEVFASETNQTTSATEETVVSSSEYIRIARKEIEVGTHLSDVSLDVEILKLENKQFTLDFDYSKLNLDVVGDYTVYTNTKFKDGPSETLKTIISVVDSVPPTIVLEENRLIIEVNSVTPDWSSYVGVSDNYYGLNELDIEINKNGVDINQLGTYNIDITVSDPSNNESTASITVEVRDTTSPFISKNKPITIEVLSNLDEINWSDYIEFDDNYDEVLNQTVDTEAINLEQLGAYLVLFTVTDSSGNEIIHQETVHIVDTIKPIINGTNDVDIDQGKPFDPLEGITATDQYDGDLTSRLKVVSDYDVNKVGKQEIKLEVSDSSGNKSIITYQLTVNRTLITKDSIRYVLIGGLVLTAVVLILRKRIHSNRK</sequence>
<dbReference type="InterPro" id="IPR032179">
    <property type="entry name" value="Cry22Aa_Ig-like"/>
</dbReference>
<dbReference type="InterPro" id="IPR013783">
    <property type="entry name" value="Ig-like_fold"/>
</dbReference>
<keyword evidence="5" id="KW-1185">Reference proteome</keyword>
<keyword evidence="4" id="KW-0378">Hydrolase</keyword>
<reference evidence="4 5" key="1">
    <citation type="journal article" date="2011" name="J. Bacteriol.">
        <title>Genome sequence of Haloplasma contractile, an unusual contractile bacterium from a deep-sea anoxic brine lake.</title>
        <authorList>
            <person name="Antunes A."/>
            <person name="Alam I."/>
            <person name="El Dorry H."/>
            <person name="Siam R."/>
            <person name="Robertson A."/>
            <person name="Bajic V.B."/>
            <person name="Stingl U."/>
        </authorList>
    </citation>
    <scope>NUCLEOTIDE SEQUENCE [LARGE SCALE GENOMIC DNA]</scope>
    <source>
        <strain evidence="4 5">SSD-17B</strain>
    </source>
</reference>
<feature type="transmembrane region" description="Helical" evidence="1">
    <location>
        <begin position="362"/>
        <end position="380"/>
    </location>
</feature>
<dbReference type="RefSeq" id="WP_008825829.1">
    <property type="nucleotide sequence ID" value="NZ_AFNU02000003.1"/>
</dbReference>
<dbReference type="InParanoid" id="F7PX01"/>
<feature type="chain" id="PRO_5003366982" evidence="2">
    <location>
        <begin position="25"/>
        <end position="389"/>
    </location>
</feature>
<comment type="caution">
    <text evidence="4">The sequence shown here is derived from an EMBL/GenBank/DDBJ whole genome shotgun (WGS) entry which is preliminary data.</text>
</comment>
<keyword evidence="1" id="KW-1133">Transmembrane helix</keyword>
<name>F7PX01_9MOLU</name>
<dbReference type="Proteomes" id="UP000005707">
    <property type="component" value="Unassembled WGS sequence"/>
</dbReference>
<protein>
    <submittedName>
        <fullName evidence="4">Chitinase protein</fullName>
        <ecNumber evidence="4">3.2.1.14</ecNumber>
    </submittedName>
</protein>
<dbReference type="eggNOG" id="COG4932">
    <property type="taxonomic scope" value="Bacteria"/>
</dbReference>
<keyword evidence="2" id="KW-0732">Signal</keyword>